<proteinExistence type="predicted"/>
<dbReference type="Gene3D" id="3.40.630.30">
    <property type="match status" value="1"/>
</dbReference>
<dbReference type="GO" id="GO:0016740">
    <property type="term" value="F:transferase activity"/>
    <property type="evidence" value="ECO:0007669"/>
    <property type="project" value="UniProtKB-KW"/>
</dbReference>
<comment type="caution">
    <text evidence="1">The sequence shown here is derived from an EMBL/GenBank/DDBJ whole genome shotgun (WGS) entry which is preliminary data.</text>
</comment>
<gene>
    <name evidence="1" type="ORF">EUA07_14130</name>
</gene>
<dbReference type="InterPro" id="IPR016181">
    <property type="entry name" value="Acyl_CoA_acyltransferase"/>
</dbReference>
<dbReference type="SUPFAM" id="SSF55729">
    <property type="entry name" value="Acyl-CoA N-acyltransferases (Nat)"/>
    <property type="match status" value="1"/>
</dbReference>
<evidence type="ECO:0000313" key="2">
    <source>
        <dbReference type="Proteomes" id="UP000293291"/>
    </source>
</evidence>
<dbReference type="EMBL" id="SDWU01000015">
    <property type="protein sequence ID" value="RYC00273.1"/>
    <property type="molecule type" value="Genomic_DNA"/>
</dbReference>
<name>A0A4Q2SCU9_9ACTN</name>
<dbReference type="OrthoDB" id="3774915at2"/>
<accession>A0A4Q2SCU9</accession>
<evidence type="ECO:0000313" key="1">
    <source>
        <dbReference type="EMBL" id="RYC00273.1"/>
    </source>
</evidence>
<dbReference type="AlphaFoldDB" id="A0A4Q2SCU9"/>
<protein>
    <submittedName>
        <fullName evidence="1">N-acetyltransferase</fullName>
    </submittedName>
</protein>
<organism evidence="1 2">
    <name type="scientific">Nocardioides ganghwensis</name>
    <dbReference type="NCBI Taxonomy" id="252230"/>
    <lineage>
        <taxon>Bacteria</taxon>
        <taxon>Bacillati</taxon>
        <taxon>Actinomycetota</taxon>
        <taxon>Actinomycetes</taxon>
        <taxon>Propionibacteriales</taxon>
        <taxon>Nocardioidaceae</taxon>
        <taxon>Nocardioides</taxon>
    </lineage>
</organism>
<sequence>MSSTTTDATDASADARWLPADWTHPVHVPVDDGHHLRPIRATDVDLDLPAVHGSRDRLWSIYGRAWGWPPVAMTRDEDLADLARHEAEIVAHESFNYALFDTAETRLLGCVYVDPPEKVGADAEISWWVVDELVGSDLEAALDALVPAWIAASWPLRQPRYVGRDLTWDAWLALPDLPAWPADQDRGAL</sequence>
<keyword evidence="2" id="KW-1185">Reference proteome</keyword>
<reference evidence="1 2" key="1">
    <citation type="submission" date="2019-01" db="EMBL/GenBank/DDBJ databases">
        <title>Novel species of Nocardioides.</title>
        <authorList>
            <person name="Liu Q."/>
            <person name="Xin Y.-H."/>
        </authorList>
    </citation>
    <scope>NUCLEOTIDE SEQUENCE [LARGE SCALE GENOMIC DNA]</scope>
    <source>
        <strain evidence="1 2">CGMCC 4.6875</strain>
    </source>
</reference>
<dbReference type="Proteomes" id="UP000293291">
    <property type="component" value="Unassembled WGS sequence"/>
</dbReference>
<keyword evidence="1" id="KW-0808">Transferase</keyword>
<dbReference type="RefSeq" id="WP_129455824.1">
    <property type="nucleotide sequence ID" value="NZ_JACXYX010000016.1"/>
</dbReference>